<dbReference type="Proteomes" id="UP000316406">
    <property type="component" value="Unassembled WGS sequence"/>
</dbReference>
<accession>A0A556C694</accession>
<comment type="caution">
    <text evidence="10">The sequence shown here is derived from an EMBL/GenBank/DDBJ whole genome shotgun (WGS) entry which is preliminary data.</text>
</comment>
<dbReference type="OrthoDB" id="9809354at2"/>
<dbReference type="GO" id="GO:0005737">
    <property type="term" value="C:cytoplasm"/>
    <property type="evidence" value="ECO:0007669"/>
    <property type="project" value="UniProtKB-SubCell"/>
</dbReference>
<evidence type="ECO:0000256" key="4">
    <source>
        <dbReference type="ARBA" id="ARBA00022438"/>
    </source>
</evidence>
<dbReference type="InterPro" id="IPR023042">
    <property type="entry name" value="Peptidase_M17_leu_NH2_pept"/>
</dbReference>
<organism evidence="10 11">
    <name type="scientific">Brevibacterium aurantiacum</name>
    <dbReference type="NCBI Taxonomy" id="273384"/>
    <lineage>
        <taxon>Bacteria</taxon>
        <taxon>Bacillati</taxon>
        <taxon>Actinomycetota</taxon>
        <taxon>Actinomycetes</taxon>
        <taxon>Micrococcales</taxon>
        <taxon>Brevibacteriaceae</taxon>
        <taxon>Brevibacterium</taxon>
    </lineage>
</organism>
<dbReference type="SUPFAM" id="SSF53187">
    <property type="entry name" value="Zn-dependent exopeptidases"/>
    <property type="match status" value="1"/>
</dbReference>
<feature type="binding site" evidence="8">
    <location>
        <position position="349"/>
    </location>
    <ligand>
        <name>Mn(2+)</name>
        <dbReference type="ChEBI" id="CHEBI:29035"/>
        <label>1</label>
    </ligand>
</feature>
<dbReference type="NCBIfam" id="NF002073">
    <property type="entry name" value="PRK00913.1-2"/>
    <property type="match status" value="1"/>
</dbReference>
<comment type="cofactor">
    <cofactor evidence="8">
        <name>Mn(2+)</name>
        <dbReference type="ChEBI" id="CHEBI:29035"/>
    </cofactor>
    <text evidence="8">Binds 2 manganese ions per subunit.</text>
</comment>
<dbReference type="RefSeq" id="WP_143924107.1">
    <property type="nucleotide sequence ID" value="NZ_VLTK01000014.1"/>
</dbReference>
<dbReference type="PRINTS" id="PR00481">
    <property type="entry name" value="LAMNOPPTDASE"/>
</dbReference>
<comment type="similarity">
    <text evidence="3 8">Belongs to the peptidase M17 family.</text>
</comment>
<dbReference type="CDD" id="cd00433">
    <property type="entry name" value="Peptidase_M17"/>
    <property type="match status" value="1"/>
</dbReference>
<dbReference type="PROSITE" id="PS00631">
    <property type="entry name" value="CYTOSOL_AP"/>
    <property type="match status" value="1"/>
</dbReference>
<dbReference type="EMBL" id="VLTK01000014">
    <property type="protein sequence ID" value="TSI12846.1"/>
    <property type="molecule type" value="Genomic_DNA"/>
</dbReference>
<evidence type="ECO:0000256" key="1">
    <source>
        <dbReference type="ARBA" id="ARBA00000135"/>
    </source>
</evidence>
<evidence type="ECO:0000256" key="5">
    <source>
        <dbReference type="ARBA" id="ARBA00022670"/>
    </source>
</evidence>
<dbReference type="HAMAP" id="MF_00181">
    <property type="entry name" value="Cytosol_peptidase_M17"/>
    <property type="match status" value="1"/>
</dbReference>
<dbReference type="InterPro" id="IPR008283">
    <property type="entry name" value="Peptidase_M17_N"/>
</dbReference>
<keyword evidence="11" id="KW-1185">Reference proteome</keyword>
<evidence type="ECO:0000256" key="6">
    <source>
        <dbReference type="ARBA" id="ARBA00022801"/>
    </source>
</evidence>
<evidence type="ECO:0000256" key="2">
    <source>
        <dbReference type="ARBA" id="ARBA00000967"/>
    </source>
</evidence>
<keyword evidence="6 8" id="KW-0378">Hydrolase</keyword>
<feature type="domain" description="Cytosol aminopeptidase" evidence="9">
    <location>
        <begin position="347"/>
        <end position="354"/>
    </location>
</feature>
<feature type="active site" evidence="8">
    <location>
        <position position="279"/>
    </location>
</feature>
<evidence type="ECO:0000256" key="3">
    <source>
        <dbReference type="ARBA" id="ARBA00009528"/>
    </source>
</evidence>
<dbReference type="GO" id="GO:0006508">
    <property type="term" value="P:proteolysis"/>
    <property type="evidence" value="ECO:0007669"/>
    <property type="project" value="UniProtKB-KW"/>
</dbReference>
<reference evidence="10 11" key="1">
    <citation type="submission" date="2019-07" db="EMBL/GenBank/DDBJ databases">
        <title>Draft genome sequence of Brevibacterium aurantiacum XU54 isolated from Xinjiang China.</title>
        <authorList>
            <person name="Xu X."/>
        </authorList>
    </citation>
    <scope>NUCLEOTIDE SEQUENCE [LARGE SCALE GENOMIC DNA]</scope>
    <source>
        <strain evidence="10 11">XU54</strain>
    </source>
</reference>
<evidence type="ECO:0000313" key="10">
    <source>
        <dbReference type="EMBL" id="TSI12846.1"/>
    </source>
</evidence>
<keyword evidence="8" id="KW-0464">Manganese</keyword>
<feature type="binding site" evidence="8">
    <location>
        <position position="290"/>
    </location>
    <ligand>
        <name>Mn(2+)</name>
        <dbReference type="ChEBI" id="CHEBI:29035"/>
        <label>2</label>
    </ligand>
</feature>
<dbReference type="GO" id="GO:0070006">
    <property type="term" value="F:metalloaminopeptidase activity"/>
    <property type="evidence" value="ECO:0007669"/>
    <property type="project" value="InterPro"/>
</dbReference>
<dbReference type="InterPro" id="IPR000819">
    <property type="entry name" value="Peptidase_M17_C"/>
</dbReference>
<feature type="binding site" evidence="8">
    <location>
        <position position="351"/>
    </location>
    <ligand>
        <name>Mn(2+)</name>
        <dbReference type="ChEBI" id="CHEBI:29035"/>
        <label>1</label>
    </ligand>
</feature>
<dbReference type="Pfam" id="PF00883">
    <property type="entry name" value="Peptidase_M17"/>
    <property type="match status" value="1"/>
</dbReference>
<feature type="binding site" evidence="8">
    <location>
        <position position="267"/>
    </location>
    <ligand>
        <name>Mn(2+)</name>
        <dbReference type="ChEBI" id="CHEBI:29035"/>
        <label>2</label>
    </ligand>
</feature>
<dbReference type="Gene3D" id="3.40.220.10">
    <property type="entry name" value="Leucine Aminopeptidase, subunit E, domain 1"/>
    <property type="match status" value="1"/>
</dbReference>
<dbReference type="AlphaFoldDB" id="A0A556C694"/>
<feature type="binding site" evidence="8">
    <location>
        <position position="272"/>
    </location>
    <ligand>
        <name>Mn(2+)</name>
        <dbReference type="ChEBI" id="CHEBI:29035"/>
        <label>2</label>
    </ligand>
</feature>
<dbReference type="EC" id="3.4.11.1" evidence="8"/>
<keyword evidence="8" id="KW-0479">Metal-binding</keyword>
<feature type="binding site" evidence="8">
    <location>
        <position position="351"/>
    </location>
    <ligand>
        <name>Mn(2+)</name>
        <dbReference type="ChEBI" id="CHEBI:29035"/>
        <label>2</label>
    </ligand>
</feature>
<dbReference type="SUPFAM" id="SSF52949">
    <property type="entry name" value="Macro domain-like"/>
    <property type="match status" value="1"/>
</dbReference>
<dbReference type="InterPro" id="IPR011356">
    <property type="entry name" value="Leucine_aapep/pepB"/>
</dbReference>
<keyword evidence="8" id="KW-0963">Cytoplasm</keyword>
<dbReference type="GO" id="GO:0030145">
    <property type="term" value="F:manganese ion binding"/>
    <property type="evidence" value="ECO:0007669"/>
    <property type="project" value="UniProtKB-UniRule"/>
</dbReference>
<keyword evidence="5 8" id="KW-0645">Protease</keyword>
<feature type="active site" evidence="8">
    <location>
        <position position="353"/>
    </location>
</feature>
<dbReference type="PANTHER" id="PTHR11963">
    <property type="entry name" value="LEUCINE AMINOPEPTIDASE-RELATED"/>
    <property type="match status" value="1"/>
</dbReference>
<evidence type="ECO:0000256" key="8">
    <source>
        <dbReference type="HAMAP-Rule" id="MF_00181"/>
    </source>
</evidence>
<dbReference type="PANTHER" id="PTHR11963:SF23">
    <property type="entry name" value="CYTOSOL AMINOPEPTIDASE"/>
    <property type="match status" value="1"/>
</dbReference>
<evidence type="ECO:0000256" key="7">
    <source>
        <dbReference type="ARBA" id="ARBA00049972"/>
    </source>
</evidence>
<sequence>MSTRLPELIRRTRYPAELDAEVLVVAVVKNGDDIGIEAPLLAPSVIDALTAAARAVGHTGAVDTTSRIPAPIGLGAASVILTGIGRPDERSDATEINDVLRIAAGSALRSLAGVASVAVLLPIEDAIGAEAVAIGAMLGAYRDTRFKSEAPRQQALERIVVCTPDSIDADIDRSTIIADAVAAARDLVNEPPLDLYPETFAKAVVREAKASDVRHLVSVTVVDDTELRERGFGGLTSVGEGSVRGPRLVKVEYAPEEAARRLAFVGKGITFDSGGISLKPSAKMEKMKSDMAGAAAAVEALFAIARLGLPIAVTAWLALAENMPSGSAVRPADVLRIYGGRTVEVTNTDAEGRLVLADALVAAQEEDPDLIVDIATLTGAQVAALGYRTSGVMGTETARERVVSAADSVGEPMWAMPIPREMIGYFDSTTADLKNAGAPGGGMLAASAFLREFVEDGTEWAHLDVAGPAINADSAYGFTVLGGTGVPVRTLVELAENEVRTAMS</sequence>
<keyword evidence="4 8" id="KW-0031">Aminopeptidase</keyword>
<evidence type="ECO:0000313" key="11">
    <source>
        <dbReference type="Proteomes" id="UP000316406"/>
    </source>
</evidence>
<dbReference type="InterPro" id="IPR043472">
    <property type="entry name" value="Macro_dom-like"/>
</dbReference>
<evidence type="ECO:0000259" key="9">
    <source>
        <dbReference type="PROSITE" id="PS00631"/>
    </source>
</evidence>
<dbReference type="Gene3D" id="3.40.630.10">
    <property type="entry name" value="Zn peptidases"/>
    <property type="match status" value="1"/>
</dbReference>
<name>A0A556C694_BREAU</name>
<comment type="subcellular location">
    <subcellularLocation>
        <location evidence="8">Cytoplasm</location>
    </subcellularLocation>
</comment>
<protein>
    <recommendedName>
        <fullName evidence="8">Probable cytosol aminopeptidase</fullName>
        <ecNumber evidence="8">3.4.11.1</ecNumber>
    </recommendedName>
    <alternativeName>
        <fullName evidence="8">Leucine aminopeptidase</fullName>
        <shortName evidence="8">LAP</shortName>
        <ecNumber evidence="8">3.4.11.10</ecNumber>
    </alternativeName>
    <alternativeName>
        <fullName evidence="8">Leucyl aminopeptidase</fullName>
    </alternativeName>
</protein>
<gene>
    <name evidence="8" type="primary">pepA</name>
    <name evidence="10" type="ORF">FO013_18865</name>
</gene>
<comment type="catalytic activity">
    <reaction evidence="2 8">
        <text>Release of an N-terminal amino acid, preferentially leucine, but not glutamic or aspartic acids.</text>
        <dbReference type="EC" id="3.4.11.10"/>
    </reaction>
</comment>
<feature type="binding site" evidence="8">
    <location>
        <position position="272"/>
    </location>
    <ligand>
        <name>Mn(2+)</name>
        <dbReference type="ChEBI" id="CHEBI:29035"/>
        <label>1</label>
    </ligand>
</feature>
<comment type="catalytic activity">
    <reaction evidence="1 8">
        <text>Release of an N-terminal amino acid, Xaa-|-Yaa-, in which Xaa is preferably Leu, but may be other amino acids including Pro although not Arg or Lys, and Yaa may be Pro. Amino acid amides and methyl esters are also readily hydrolyzed, but rates on arylamides are exceedingly low.</text>
        <dbReference type="EC" id="3.4.11.1"/>
    </reaction>
</comment>
<dbReference type="EC" id="3.4.11.10" evidence="8"/>
<dbReference type="Pfam" id="PF02789">
    <property type="entry name" value="Peptidase_M17_N"/>
    <property type="match status" value="1"/>
</dbReference>
<comment type="function">
    <text evidence="7 8">Presumably involved in the processing and regular turnover of intracellular proteins. Catalyzes the removal of unsubstituted N-terminal amino acids from various peptides.</text>
</comment>
<proteinExistence type="inferred from homology"/>